<keyword evidence="2" id="KW-0808">Transferase</keyword>
<name>A0A2T4Z993_9BACL</name>
<sequence>MSDIEIRRPDHGDLEALMQFFRIVVTDTFAKEGLAHLQDDIEQEIESKIQYLNQDLETSGEQRYFLIALIAGNVVGTIEYGPLNPLILQTAGEGIKEVMEIGTVFVHPDYQGRGIGSLLLNVIWLSLLSRGYREFCLDSGYTIAQKIWKKKFGEPDHLLQNYWGEEVHHMIWRRSIDDISVVFRNIGG</sequence>
<proteinExistence type="predicted"/>
<dbReference type="SUPFAM" id="SSF55729">
    <property type="entry name" value="Acyl-CoA N-acyltransferases (Nat)"/>
    <property type="match status" value="1"/>
</dbReference>
<evidence type="ECO:0000259" key="1">
    <source>
        <dbReference type="PROSITE" id="PS51186"/>
    </source>
</evidence>
<dbReference type="AlphaFoldDB" id="A0A2T4Z993"/>
<organism evidence="2 3">
    <name type="scientific">Desmospora activa DSM 45169</name>
    <dbReference type="NCBI Taxonomy" id="1121389"/>
    <lineage>
        <taxon>Bacteria</taxon>
        <taxon>Bacillati</taxon>
        <taxon>Bacillota</taxon>
        <taxon>Bacilli</taxon>
        <taxon>Bacillales</taxon>
        <taxon>Thermoactinomycetaceae</taxon>
        <taxon>Desmospora</taxon>
    </lineage>
</organism>
<protein>
    <submittedName>
        <fullName evidence="2">Acetyltransferase (GNAT) family protein</fullName>
    </submittedName>
</protein>
<dbReference type="InterPro" id="IPR000182">
    <property type="entry name" value="GNAT_dom"/>
</dbReference>
<dbReference type="OrthoDB" id="1895809at2"/>
<dbReference type="Pfam" id="PF00583">
    <property type="entry name" value="Acetyltransf_1"/>
    <property type="match status" value="1"/>
</dbReference>
<reference evidence="2 3" key="1">
    <citation type="submission" date="2018-04" db="EMBL/GenBank/DDBJ databases">
        <title>Genomic Encyclopedia of Archaeal and Bacterial Type Strains, Phase II (KMG-II): from individual species to whole genera.</title>
        <authorList>
            <person name="Goeker M."/>
        </authorList>
    </citation>
    <scope>NUCLEOTIDE SEQUENCE [LARGE SCALE GENOMIC DNA]</scope>
    <source>
        <strain evidence="2 3">DSM 45169</strain>
    </source>
</reference>
<dbReference type="GO" id="GO:0016747">
    <property type="term" value="F:acyltransferase activity, transferring groups other than amino-acyl groups"/>
    <property type="evidence" value="ECO:0007669"/>
    <property type="project" value="InterPro"/>
</dbReference>
<keyword evidence="3" id="KW-1185">Reference proteome</keyword>
<dbReference type="Proteomes" id="UP000241639">
    <property type="component" value="Unassembled WGS sequence"/>
</dbReference>
<dbReference type="EMBL" id="PZZP01000001">
    <property type="protein sequence ID" value="PTM58435.1"/>
    <property type="molecule type" value="Genomic_DNA"/>
</dbReference>
<evidence type="ECO:0000313" key="2">
    <source>
        <dbReference type="EMBL" id="PTM58435.1"/>
    </source>
</evidence>
<evidence type="ECO:0000313" key="3">
    <source>
        <dbReference type="Proteomes" id="UP000241639"/>
    </source>
</evidence>
<gene>
    <name evidence="2" type="ORF">C8J48_1018</name>
</gene>
<dbReference type="RefSeq" id="WP_107725243.1">
    <property type="nucleotide sequence ID" value="NZ_PZZP01000001.1"/>
</dbReference>
<dbReference type="CDD" id="cd04301">
    <property type="entry name" value="NAT_SF"/>
    <property type="match status" value="1"/>
</dbReference>
<dbReference type="Gene3D" id="3.40.630.30">
    <property type="match status" value="1"/>
</dbReference>
<dbReference type="PROSITE" id="PS51186">
    <property type="entry name" value="GNAT"/>
    <property type="match status" value="1"/>
</dbReference>
<dbReference type="InterPro" id="IPR016181">
    <property type="entry name" value="Acyl_CoA_acyltransferase"/>
</dbReference>
<accession>A0A2T4Z993</accession>
<comment type="caution">
    <text evidence="2">The sequence shown here is derived from an EMBL/GenBank/DDBJ whole genome shotgun (WGS) entry which is preliminary data.</text>
</comment>
<feature type="domain" description="N-acetyltransferase" evidence="1">
    <location>
        <begin position="4"/>
        <end position="177"/>
    </location>
</feature>